<gene>
    <name evidence="2" type="ORF">DSM107003_29770</name>
</gene>
<dbReference type="SUPFAM" id="SSF52540">
    <property type="entry name" value="P-loop containing nucleoside triphosphate hydrolases"/>
    <property type="match status" value="1"/>
</dbReference>
<dbReference type="Gene3D" id="3.40.50.300">
    <property type="entry name" value="P-loop containing nucleotide triphosphate hydrolases"/>
    <property type="match status" value="1"/>
</dbReference>
<dbReference type="PANTHER" id="PTHR43581:SF4">
    <property type="entry name" value="ATP_GTP PHOSPHATASE"/>
    <property type="match status" value="1"/>
</dbReference>
<sequence>MKFSLVKPYKSITFLTETELPDFFVLTGVNGSGKTQLLKAIEKGNILVDNITINKQEKTVRCLNWIDLISLISNDGGGSVGLFQMSQEKNNLWIELSRHIKNGHSQINNILQKFNKPDLLNIEIHNLVNMNENDLTKKGLNPEEVTQILTAIQKANQNAKKEFTKNDPNYRLKIVELLEHKAEMYLIAFEQEDFYKNFPEISRKMSIDIFQQSFARLFMDYHRNWLFNELKQLRNSKERKDIEYLSDEEFKEKHGKPPWDLLNDIFKEANLDFLINKPNEYEDIPYEPILTDQLRGNVVTFGDLSSGEKILMSFALCLYYTKDSRQLVNYPKVLLFDEIDAPLHPSMTHSLLKIIQDVLVGEHKIKVILTTHSPSTVALAPDNSIYVMNKSGEKRLQKTTKDNALAILTAGVPTLSIDYENRRQVFVESQYDVEFYEKIYKKLKNYLTPGISLNFISSGVGGKGNCDQVEEVVTQLYDKGGNKTVYGIIDWDLKNNESERVKVLGEGNRYSIENYILDPLLFAAFLLKDKLIERSDIGLNEDETYIDIANFDNIRLQKVADFIVDKIRENLPPQNEETIQQCEYIRGQSINLPEWFLQIQGHELENKLKTIFPGLKRFHQEPKLKEEILKTVADDMPKLLSKDFIPLFQKIQNVNF</sequence>
<dbReference type="SMART" id="SM00382">
    <property type="entry name" value="AAA"/>
    <property type="match status" value="1"/>
</dbReference>
<evidence type="ECO:0000313" key="2">
    <source>
        <dbReference type="EMBL" id="RUS95801.1"/>
    </source>
</evidence>
<dbReference type="Proteomes" id="UP000276103">
    <property type="component" value="Unassembled WGS sequence"/>
</dbReference>
<name>A0A433UPP4_ANAVA</name>
<dbReference type="AlphaFoldDB" id="A0A433UPP4"/>
<keyword evidence="3" id="KW-1185">Reference proteome</keyword>
<evidence type="ECO:0000313" key="3">
    <source>
        <dbReference type="Proteomes" id="UP000276103"/>
    </source>
</evidence>
<protein>
    <recommendedName>
        <fullName evidence="1">AAA+ ATPase domain-containing protein</fullName>
    </recommendedName>
</protein>
<proteinExistence type="predicted"/>
<organism evidence="2 3">
    <name type="scientific">Trichormus variabilis SAG 1403-4b</name>
    <dbReference type="NCBI Taxonomy" id="447716"/>
    <lineage>
        <taxon>Bacteria</taxon>
        <taxon>Bacillati</taxon>
        <taxon>Cyanobacteriota</taxon>
        <taxon>Cyanophyceae</taxon>
        <taxon>Nostocales</taxon>
        <taxon>Nostocaceae</taxon>
        <taxon>Trichormus</taxon>
    </lineage>
</organism>
<comment type="caution">
    <text evidence="2">The sequence shown here is derived from an EMBL/GenBank/DDBJ whole genome shotgun (WGS) entry which is preliminary data.</text>
</comment>
<accession>A0A433UPP4</accession>
<dbReference type="CDD" id="cd00267">
    <property type="entry name" value="ABC_ATPase"/>
    <property type="match status" value="2"/>
</dbReference>
<reference evidence="2 3" key="1">
    <citation type="journal article" date="2019" name="Genome Biol. Evol.">
        <title>Day and night: Metabolic profiles and evolutionary relationships of six axenic non-marine cyanobacteria.</title>
        <authorList>
            <person name="Will S.E."/>
            <person name="Henke P."/>
            <person name="Boedeker C."/>
            <person name="Huang S."/>
            <person name="Brinkmann H."/>
            <person name="Rohde M."/>
            <person name="Jarek M."/>
            <person name="Friedl T."/>
            <person name="Seufert S."/>
            <person name="Schumacher M."/>
            <person name="Overmann J."/>
            <person name="Neumann-Schaal M."/>
            <person name="Petersen J."/>
        </authorList>
    </citation>
    <scope>NUCLEOTIDE SEQUENCE [LARGE SCALE GENOMIC DNA]</scope>
    <source>
        <strain evidence="2 3">SAG 1403-4b</strain>
    </source>
</reference>
<dbReference type="EMBL" id="RSCM01000009">
    <property type="protein sequence ID" value="RUS95801.1"/>
    <property type="molecule type" value="Genomic_DNA"/>
</dbReference>
<dbReference type="OrthoDB" id="9801813at2"/>
<dbReference type="InterPro" id="IPR051396">
    <property type="entry name" value="Bact_Antivir_Def_Nuclease"/>
</dbReference>
<dbReference type="InterPro" id="IPR027417">
    <property type="entry name" value="P-loop_NTPase"/>
</dbReference>
<dbReference type="InterPro" id="IPR003959">
    <property type="entry name" value="ATPase_AAA_core"/>
</dbReference>
<feature type="domain" description="AAA+ ATPase" evidence="1">
    <location>
        <begin position="20"/>
        <end position="392"/>
    </location>
</feature>
<dbReference type="Pfam" id="PF13304">
    <property type="entry name" value="AAA_21"/>
    <property type="match status" value="1"/>
</dbReference>
<evidence type="ECO:0000259" key="1">
    <source>
        <dbReference type="SMART" id="SM00382"/>
    </source>
</evidence>
<dbReference type="PANTHER" id="PTHR43581">
    <property type="entry name" value="ATP/GTP PHOSPHATASE"/>
    <property type="match status" value="1"/>
</dbReference>
<dbReference type="InterPro" id="IPR003593">
    <property type="entry name" value="AAA+_ATPase"/>
</dbReference>